<reference evidence="3 4" key="1">
    <citation type="submission" date="2015-05" db="EMBL/GenBank/DDBJ databases">
        <title>Distinctive expansion of gene families associated with plant cell wall degradation and secondary metabolism in the genomes of grapevine trunk pathogens.</title>
        <authorList>
            <person name="Lawrence D.P."/>
            <person name="Travadon R."/>
            <person name="Rolshausen P.E."/>
            <person name="Baumgartner K."/>
        </authorList>
    </citation>
    <scope>NUCLEOTIDE SEQUENCE [LARGE SCALE GENOMIC DNA]</scope>
    <source>
        <strain evidence="3">DA912</strain>
    </source>
</reference>
<sequence>MPLFLSIKLTILPAGIAHETLKTFALLFPQPDYVPSRRGKQYKQQWLSNLRQDYEQDCGGVLDRRLTKCGTLDAKSRQIEQFKFWRDRLVILKQAYDDATPRTLSQWWHDRRNGVQWYTFWVAILVLVLTVVFGVIQCIEGGLQVYKAYHV</sequence>
<feature type="chain" id="PRO_5002544540" evidence="2">
    <location>
        <begin position="18"/>
        <end position="151"/>
    </location>
</feature>
<keyword evidence="4" id="KW-1185">Reference proteome</keyword>
<keyword evidence="1" id="KW-0812">Transmembrane</keyword>
<dbReference type="OrthoDB" id="5428890at2759"/>
<dbReference type="AlphaFoldDB" id="A0A0G2FV86"/>
<evidence type="ECO:0000256" key="2">
    <source>
        <dbReference type="SAM" id="SignalP"/>
    </source>
</evidence>
<comment type="caution">
    <text evidence="3">The sequence shown here is derived from an EMBL/GenBank/DDBJ whole genome shotgun (WGS) entry which is preliminary data.</text>
</comment>
<evidence type="ECO:0000313" key="3">
    <source>
        <dbReference type="EMBL" id="KKY37881.1"/>
    </source>
</evidence>
<gene>
    <name evidence="3" type="ORF">UCDDA912_g02098</name>
</gene>
<keyword evidence="2" id="KW-0732">Signal</keyword>
<protein>
    <submittedName>
        <fullName evidence="3">Uncharacterized protein</fullName>
    </submittedName>
</protein>
<keyword evidence="1" id="KW-1133">Transmembrane helix</keyword>
<feature type="transmembrane region" description="Helical" evidence="1">
    <location>
        <begin position="118"/>
        <end position="139"/>
    </location>
</feature>
<name>A0A0G2FV86_9PEZI</name>
<reference evidence="3 4" key="2">
    <citation type="submission" date="2015-05" db="EMBL/GenBank/DDBJ databases">
        <authorList>
            <person name="Morales-Cruz A."/>
            <person name="Amrine K.C."/>
            <person name="Cantu D."/>
        </authorList>
    </citation>
    <scope>NUCLEOTIDE SEQUENCE [LARGE SCALE GENOMIC DNA]</scope>
    <source>
        <strain evidence="3">DA912</strain>
    </source>
</reference>
<proteinExistence type="predicted"/>
<accession>A0A0G2FV86</accession>
<keyword evidence="1" id="KW-0472">Membrane</keyword>
<evidence type="ECO:0000256" key="1">
    <source>
        <dbReference type="SAM" id="Phobius"/>
    </source>
</evidence>
<organism evidence="3 4">
    <name type="scientific">Diaporthe ampelina</name>
    <dbReference type="NCBI Taxonomy" id="1214573"/>
    <lineage>
        <taxon>Eukaryota</taxon>
        <taxon>Fungi</taxon>
        <taxon>Dikarya</taxon>
        <taxon>Ascomycota</taxon>
        <taxon>Pezizomycotina</taxon>
        <taxon>Sordariomycetes</taxon>
        <taxon>Sordariomycetidae</taxon>
        <taxon>Diaporthales</taxon>
        <taxon>Diaporthaceae</taxon>
        <taxon>Diaporthe</taxon>
    </lineage>
</organism>
<dbReference type="EMBL" id="LCUC01000066">
    <property type="protein sequence ID" value="KKY37881.1"/>
    <property type="molecule type" value="Genomic_DNA"/>
</dbReference>
<evidence type="ECO:0000313" key="4">
    <source>
        <dbReference type="Proteomes" id="UP000034680"/>
    </source>
</evidence>
<feature type="signal peptide" evidence="2">
    <location>
        <begin position="1"/>
        <end position="17"/>
    </location>
</feature>
<dbReference type="Proteomes" id="UP000034680">
    <property type="component" value="Unassembled WGS sequence"/>
</dbReference>